<dbReference type="InterPro" id="IPR001264">
    <property type="entry name" value="Glyco_trans_51"/>
</dbReference>
<comment type="similarity">
    <text evidence="2">In the C-terminal section; belongs to the transpeptidase family.</text>
</comment>
<dbReference type="InterPro" id="IPR012338">
    <property type="entry name" value="Beta-lactam/transpept-like"/>
</dbReference>
<dbReference type="InterPro" id="IPR050396">
    <property type="entry name" value="Glycosyltr_51/Transpeptidase"/>
</dbReference>
<name>A0A8J2XGU2_9BACI</name>
<keyword evidence="12 17" id="KW-0472">Membrane</keyword>
<organism evidence="20 21">
    <name type="scientific">Compostibacillus humi</name>
    <dbReference type="NCBI Taxonomy" id="1245525"/>
    <lineage>
        <taxon>Bacteria</taxon>
        <taxon>Bacillati</taxon>
        <taxon>Bacillota</taxon>
        <taxon>Bacilli</taxon>
        <taxon>Bacillales</taxon>
        <taxon>Bacillaceae</taxon>
        <taxon>Compostibacillus</taxon>
    </lineage>
</organism>
<dbReference type="RefSeq" id="WP_188392934.1">
    <property type="nucleotide sequence ID" value="NZ_BMEV01000061.1"/>
</dbReference>
<dbReference type="GO" id="GO:0008658">
    <property type="term" value="F:penicillin binding"/>
    <property type="evidence" value="ECO:0007669"/>
    <property type="project" value="InterPro"/>
</dbReference>
<keyword evidence="8" id="KW-0808">Transferase</keyword>
<keyword evidence="7" id="KW-0328">Glycosyltransferase</keyword>
<evidence type="ECO:0000256" key="16">
    <source>
        <dbReference type="ARBA" id="ARBA00049902"/>
    </source>
</evidence>
<feature type="domain" description="Penicillin-binding protein transpeptidase" evidence="18">
    <location>
        <begin position="314"/>
        <end position="556"/>
    </location>
</feature>
<dbReference type="Pfam" id="PF00905">
    <property type="entry name" value="Transpeptidase"/>
    <property type="match status" value="1"/>
</dbReference>
<dbReference type="GO" id="GO:0009002">
    <property type="term" value="F:serine-type D-Ala-D-Ala carboxypeptidase activity"/>
    <property type="evidence" value="ECO:0007669"/>
    <property type="project" value="UniProtKB-EC"/>
</dbReference>
<evidence type="ECO:0000256" key="6">
    <source>
        <dbReference type="ARBA" id="ARBA00022670"/>
    </source>
</evidence>
<dbReference type="GO" id="GO:0071555">
    <property type="term" value="P:cell wall organization"/>
    <property type="evidence" value="ECO:0007669"/>
    <property type="project" value="UniProtKB-KW"/>
</dbReference>
<feature type="transmembrane region" description="Helical" evidence="17">
    <location>
        <begin position="9"/>
        <end position="31"/>
    </location>
</feature>
<evidence type="ECO:0000256" key="7">
    <source>
        <dbReference type="ARBA" id="ARBA00022676"/>
    </source>
</evidence>
<evidence type="ECO:0000259" key="18">
    <source>
        <dbReference type="Pfam" id="PF00905"/>
    </source>
</evidence>
<dbReference type="Pfam" id="PF00912">
    <property type="entry name" value="Transgly"/>
    <property type="match status" value="1"/>
</dbReference>
<keyword evidence="13" id="KW-0511">Multifunctional enzyme</keyword>
<reference evidence="20" key="2">
    <citation type="submission" date="2020-09" db="EMBL/GenBank/DDBJ databases">
        <authorList>
            <person name="Sun Q."/>
            <person name="Zhou Y."/>
        </authorList>
    </citation>
    <scope>NUCLEOTIDE SEQUENCE</scope>
    <source>
        <strain evidence="20">CGMCC 1.12360</strain>
    </source>
</reference>
<dbReference type="InterPro" id="IPR036950">
    <property type="entry name" value="PBP_transglycosylase"/>
</dbReference>
<evidence type="ECO:0000256" key="3">
    <source>
        <dbReference type="ARBA" id="ARBA00007739"/>
    </source>
</evidence>
<reference evidence="20" key="1">
    <citation type="journal article" date="2014" name="Int. J. Syst. Evol. Microbiol.">
        <title>Complete genome sequence of Corynebacterium casei LMG S-19264T (=DSM 44701T), isolated from a smear-ripened cheese.</title>
        <authorList>
            <consortium name="US DOE Joint Genome Institute (JGI-PGF)"/>
            <person name="Walter F."/>
            <person name="Albersmeier A."/>
            <person name="Kalinowski J."/>
            <person name="Ruckert C."/>
        </authorList>
    </citation>
    <scope>NUCLEOTIDE SEQUENCE</scope>
    <source>
        <strain evidence="20">CGMCC 1.12360</strain>
    </source>
</reference>
<evidence type="ECO:0000256" key="2">
    <source>
        <dbReference type="ARBA" id="ARBA00007090"/>
    </source>
</evidence>
<dbReference type="Gene3D" id="1.10.3810.10">
    <property type="entry name" value="Biosynthetic peptidoglycan transglycosylase-like"/>
    <property type="match status" value="1"/>
</dbReference>
<dbReference type="Gene3D" id="3.40.710.10">
    <property type="entry name" value="DD-peptidase/beta-lactamase superfamily"/>
    <property type="match status" value="1"/>
</dbReference>
<evidence type="ECO:0000256" key="15">
    <source>
        <dbReference type="ARBA" id="ARBA00034000"/>
    </source>
</evidence>
<evidence type="ECO:0000313" key="20">
    <source>
        <dbReference type="EMBL" id="GFZ85352.1"/>
    </source>
</evidence>
<keyword evidence="21" id="KW-1185">Reference proteome</keyword>
<comment type="similarity">
    <text evidence="3">In the N-terminal section; belongs to the glycosyltransferase 51 family.</text>
</comment>
<dbReference type="NCBIfam" id="TIGR02074">
    <property type="entry name" value="PBP_1a_fam"/>
    <property type="match status" value="1"/>
</dbReference>
<keyword evidence="6" id="KW-0645">Protease</keyword>
<sequence>MRRKTLAKIVAFLGSMAFLCGIGIFLGIFLLGPPPLANDQATAFYSHDGEFIGEVKERENHHFIPLEDISPYVKEAAIAIEDKQFYDHHGFDFKRIIGAVWKNITSGTLKEGASTITQQLARNLYLSHEKTWERKWKEAFYTLRLEMFYSKEEILESYLNTIYFGHGAYGIEAASSYFFDKSARDLTLAEAAMLAGIPKGPSYYCPVHNEEKAYARQQLILKQMFDQGRITEAEWEKASREHLTFVQKELENPDSDKGYFFDEVLKEAAEILGAEREQIRFGGYEIYTTMDLEMQAKLEDAVKGKMADTEMEVGAIAMEPETGAIRAMMGGKNYRASPFNRATAAKRMPGSTFKPFLYYAALEHGYTAATKLTSKPTAFQLEDGKVYEPSNFNDYYANEPITLAQALALSDNVYAVKTNMFLGAERLVEAAREFGIESDLPAVPSLALGTASVSVEEMVNGYAMLANGGYGVEGHTITKIISPSGKVVFEREVEKERTLDPVPAFILTDLMTGMFDRQLNGYAPVTGTTIADQLTRVYAGKSGTTNSDSWMIGFSPSLVAGVWTGYDDNRPITRIEEHRFAKEIWADFMEEAHEEQPLEPFHAPKGVTAIPIDPVSGQRATPYCDKSRVMYFEKGTEPKQHCMEHMQEKPRKNQKEKEEEKGLVQRWFDFFFGG</sequence>
<evidence type="ECO:0000256" key="4">
    <source>
        <dbReference type="ARBA" id="ARBA00022475"/>
    </source>
</evidence>
<comment type="caution">
    <text evidence="20">The sequence shown here is derived from an EMBL/GenBank/DDBJ whole genome shotgun (WGS) entry which is preliminary data.</text>
</comment>
<dbReference type="SUPFAM" id="SSF53955">
    <property type="entry name" value="Lysozyme-like"/>
    <property type="match status" value="1"/>
</dbReference>
<dbReference type="AlphaFoldDB" id="A0A8J2XGU2"/>
<proteinExistence type="inferred from homology"/>
<evidence type="ECO:0000256" key="13">
    <source>
        <dbReference type="ARBA" id="ARBA00023268"/>
    </source>
</evidence>
<dbReference type="GO" id="GO:0008955">
    <property type="term" value="F:peptidoglycan glycosyltransferase activity"/>
    <property type="evidence" value="ECO:0007669"/>
    <property type="project" value="UniProtKB-EC"/>
</dbReference>
<keyword evidence="11" id="KW-0573">Peptidoglycan synthesis</keyword>
<dbReference type="PANTHER" id="PTHR32282:SF11">
    <property type="entry name" value="PENICILLIN-BINDING PROTEIN 1B"/>
    <property type="match status" value="1"/>
</dbReference>
<dbReference type="GO" id="GO:0008360">
    <property type="term" value="P:regulation of cell shape"/>
    <property type="evidence" value="ECO:0007669"/>
    <property type="project" value="UniProtKB-KW"/>
</dbReference>
<dbReference type="Proteomes" id="UP000602050">
    <property type="component" value="Unassembled WGS sequence"/>
</dbReference>
<protein>
    <submittedName>
        <fullName evidence="20">Penicillin-binding protein 2D</fullName>
    </submittedName>
</protein>
<dbReference type="GO" id="GO:0009252">
    <property type="term" value="P:peptidoglycan biosynthetic process"/>
    <property type="evidence" value="ECO:0007669"/>
    <property type="project" value="UniProtKB-KW"/>
</dbReference>
<dbReference type="PANTHER" id="PTHR32282">
    <property type="entry name" value="BINDING PROTEIN TRANSPEPTIDASE, PUTATIVE-RELATED"/>
    <property type="match status" value="1"/>
</dbReference>
<comment type="catalytic activity">
    <reaction evidence="16">
        <text>[GlcNAc-(1-&gt;4)-Mur2Ac(oyl-L-Ala-gamma-D-Glu-L-Lys-D-Ala-D-Ala)](n)-di-trans,octa-cis-undecaprenyl diphosphate + beta-D-GlcNAc-(1-&gt;4)-Mur2Ac(oyl-L-Ala-gamma-D-Glu-L-Lys-D-Ala-D-Ala)-di-trans,octa-cis-undecaprenyl diphosphate = [GlcNAc-(1-&gt;4)-Mur2Ac(oyl-L-Ala-gamma-D-Glu-L-Lys-D-Ala-D-Ala)](n+1)-di-trans,octa-cis-undecaprenyl diphosphate + di-trans,octa-cis-undecaprenyl diphosphate + H(+)</text>
        <dbReference type="Rhea" id="RHEA:23708"/>
        <dbReference type="Rhea" id="RHEA-COMP:9602"/>
        <dbReference type="Rhea" id="RHEA-COMP:9603"/>
        <dbReference type="ChEBI" id="CHEBI:15378"/>
        <dbReference type="ChEBI" id="CHEBI:58405"/>
        <dbReference type="ChEBI" id="CHEBI:60033"/>
        <dbReference type="ChEBI" id="CHEBI:78435"/>
        <dbReference type="EC" id="2.4.99.28"/>
    </reaction>
</comment>
<dbReference type="FunFam" id="1.10.3810.10:FF:000001">
    <property type="entry name" value="Penicillin-binding protein 1A"/>
    <property type="match status" value="1"/>
</dbReference>
<feature type="domain" description="Glycosyl transferase family 51" evidence="19">
    <location>
        <begin position="49"/>
        <end position="224"/>
    </location>
</feature>
<dbReference type="GO" id="GO:0006508">
    <property type="term" value="P:proteolysis"/>
    <property type="evidence" value="ECO:0007669"/>
    <property type="project" value="UniProtKB-KW"/>
</dbReference>
<comment type="catalytic activity">
    <reaction evidence="15">
        <text>Preferential cleavage: (Ac)2-L-Lys-D-Ala-|-D-Ala. Also transpeptidation of peptidyl-alanyl moieties that are N-acyl substituents of D-alanine.</text>
        <dbReference type="EC" id="3.4.16.4"/>
    </reaction>
</comment>
<evidence type="ECO:0000256" key="12">
    <source>
        <dbReference type="ARBA" id="ARBA00023136"/>
    </source>
</evidence>
<dbReference type="InterPro" id="IPR001460">
    <property type="entry name" value="PCN-bd_Tpept"/>
</dbReference>
<evidence type="ECO:0000256" key="9">
    <source>
        <dbReference type="ARBA" id="ARBA00022801"/>
    </source>
</evidence>
<dbReference type="SUPFAM" id="SSF56601">
    <property type="entry name" value="beta-lactamase/transpeptidase-like"/>
    <property type="match status" value="1"/>
</dbReference>
<evidence type="ECO:0000256" key="5">
    <source>
        <dbReference type="ARBA" id="ARBA00022645"/>
    </source>
</evidence>
<accession>A0A8J2XGU2</accession>
<keyword evidence="17" id="KW-0812">Transmembrane</keyword>
<dbReference type="EMBL" id="BMEV01000061">
    <property type="protein sequence ID" value="GFZ85352.1"/>
    <property type="molecule type" value="Genomic_DNA"/>
</dbReference>
<keyword evidence="10" id="KW-0133">Cell shape</keyword>
<evidence type="ECO:0000259" key="19">
    <source>
        <dbReference type="Pfam" id="PF00912"/>
    </source>
</evidence>
<comment type="subcellular location">
    <subcellularLocation>
        <location evidence="1">Cell membrane</location>
    </subcellularLocation>
</comment>
<evidence type="ECO:0000256" key="8">
    <source>
        <dbReference type="ARBA" id="ARBA00022679"/>
    </source>
</evidence>
<keyword evidence="14" id="KW-0961">Cell wall biogenesis/degradation</keyword>
<evidence type="ECO:0000313" key="21">
    <source>
        <dbReference type="Proteomes" id="UP000602050"/>
    </source>
</evidence>
<keyword evidence="4" id="KW-1003">Cell membrane</keyword>
<evidence type="ECO:0000256" key="11">
    <source>
        <dbReference type="ARBA" id="ARBA00022984"/>
    </source>
</evidence>
<dbReference type="InterPro" id="IPR023346">
    <property type="entry name" value="Lysozyme-like_dom_sf"/>
</dbReference>
<evidence type="ECO:0000256" key="10">
    <source>
        <dbReference type="ARBA" id="ARBA00022960"/>
    </source>
</evidence>
<dbReference type="GO" id="GO:0005886">
    <property type="term" value="C:plasma membrane"/>
    <property type="evidence" value="ECO:0007669"/>
    <property type="project" value="UniProtKB-SubCell"/>
</dbReference>
<keyword evidence="17" id="KW-1133">Transmembrane helix</keyword>
<evidence type="ECO:0000256" key="17">
    <source>
        <dbReference type="SAM" id="Phobius"/>
    </source>
</evidence>
<dbReference type="GO" id="GO:0030288">
    <property type="term" value="C:outer membrane-bounded periplasmic space"/>
    <property type="evidence" value="ECO:0007669"/>
    <property type="project" value="TreeGrafter"/>
</dbReference>
<keyword evidence="5" id="KW-0121">Carboxypeptidase</keyword>
<evidence type="ECO:0000256" key="14">
    <source>
        <dbReference type="ARBA" id="ARBA00023316"/>
    </source>
</evidence>
<keyword evidence="9" id="KW-0378">Hydrolase</keyword>
<evidence type="ECO:0000256" key="1">
    <source>
        <dbReference type="ARBA" id="ARBA00004236"/>
    </source>
</evidence>
<gene>
    <name evidence="20" type="primary">pbpG</name>
    <name evidence="20" type="ORF">GCM10010978_26860</name>
</gene>